<evidence type="ECO:0000256" key="1">
    <source>
        <dbReference type="SAM" id="MobiDB-lite"/>
    </source>
</evidence>
<feature type="compositionally biased region" description="Basic residues" evidence="1">
    <location>
        <begin position="55"/>
        <end position="80"/>
    </location>
</feature>
<reference evidence="2" key="3">
    <citation type="submission" date="2024-01" db="EMBL/GenBank/DDBJ databases">
        <authorList>
            <person name="Coelho M.A."/>
            <person name="David-Palma M."/>
            <person name="Shea T."/>
            <person name="Sun S."/>
            <person name="Cuomo C.A."/>
            <person name="Heitman J."/>
        </authorList>
    </citation>
    <scope>NUCLEOTIDE SEQUENCE</scope>
    <source>
        <strain evidence="2">CBS 7841</strain>
    </source>
</reference>
<dbReference type="GO" id="GO:0007076">
    <property type="term" value="P:mitotic chromosome condensation"/>
    <property type="evidence" value="ECO:0007669"/>
    <property type="project" value="TreeGrafter"/>
</dbReference>
<gene>
    <name evidence="2" type="ORF">L203_106323</name>
</gene>
<dbReference type="VEuPathDB" id="FungiDB:L203_02678"/>
<dbReference type="GO" id="GO:0003682">
    <property type="term" value="F:chromatin binding"/>
    <property type="evidence" value="ECO:0007669"/>
    <property type="project" value="TreeGrafter"/>
</dbReference>
<dbReference type="OrthoDB" id="2596255at2759"/>
<feature type="compositionally biased region" description="Pro residues" evidence="1">
    <location>
        <begin position="749"/>
        <end position="776"/>
    </location>
</feature>
<feature type="compositionally biased region" description="Acidic residues" evidence="1">
    <location>
        <begin position="138"/>
        <end position="147"/>
    </location>
</feature>
<keyword evidence="3" id="KW-1185">Reference proteome</keyword>
<dbReference type="EMBL" id="CP143791">
    <property type="protein sequence ID" value="WVN91076.1"/>
    <property type="molecule type" value="Genomic_DNA"/>
</dbReference>
<dbReference type="PANTHER" id="PTHR43941:SF1">
    <property type="entry name" value="STRUCTURAL MAINTENANCE OF CHROMOSOMES PROTEIN 2"/>
    <property type="match status" value="1"/>
</dbReference>
<feature type="region of interest" description="Disordered" evidence="1">
    <location>
        <begin position="496"/>
        <end position="624"/>
    </location>
</feature>
<proteinExistence type="predicted"/>
<dbReference type="GO" id="GO:0000785">
    <property type="term" value="C:chromatin"/>
    <property type="evidence" value="ECO:0007669"/>
    <property type="project" value="TreeGrafter"/>
</dbReference>
<dbReference type="AlphaFoldDB" id="A0A1E3IJQ4"/>
<feature type="compositionally biased region" description="Low complexity" evidence="1">
    <location>
        <begin position="275"/>
        <end position="297"/>
    </location>
</feature>
<feature type="region of interest" description="Disordered" evidence="1">
    <location>
        <begin position="666"/>
        <end position="715"/>
    </location>
</feature>
<dbReference type="GO" id="GO:0000793">
    <property type="term" value="C:condensed chromosome"/>
    <property type="evidence" value="ECO:0007669"/>
    <property type="project" value="TreeGrafter"/>
</dbReference>
<sequence>MTPPISHPSAPSNSHWHTVSPQTRPLTLTVLDLTPLALTVSLSLTPFVPNPLTSHTHHAHGQHGHSHSHSKGKKRHRKRIASTSPGEGTDEDDVEDSDSTSAQQDGGVSFKDLLRNGILVYVNGFQSNNLFANVMDEDEEEEWEDEHDSIPFSPPATGEEAEENMEQGVTRRRPRKARFGASAALASGTGVDDRESKGGKKKDEKHGNGHKNGKNRAFLVIYGLMPAKEYEVELRVVGMSDQEGDGLVSTSVLIPGVSSSNAALRPRSRADSLRPRSCPRSRSNSLTSPSPTTPLRSEVAQNEEAAAAISEEMVIPTPVLNAVDTQVAQLRHSIAAAHSEKEHLQSQIKEARRTAQRQEASLKSEIEAVKKAIEKASSADMRAKQKALALQEQVKQGWAGAEGADQEMKVVERGLGELEEKLRELETFVEQVQTEWKQYSIKESEARETDRKTRVEQDKKLAEVASKIEKLKNKKAKRETEGQELEKRLEELEKEIEEADRRNEEEKASRGRAMPYHIGHGQSPFEHHEQSEAPFGGASRTLTLHPSLPNLAGTAYRPRGAPGYTPRFPSGGARPGTSQHSPTHQGGFYASQHAVSTTSPAKVTPPPTVASTRPGANATAMPFHPNPWTANHHFSAEPLSFIPHVHRTYLPPARARSFHSPLLASESSLSSSTSSPKPLSSAHGAVEGHPTGDLSSPAFPPLPGALGRAALQSHPGPSLASIITKAVMAPGGHLAAKPPGETLDGSPSATPPVPFAPVPFAPAHVPPSPAWPPAPTSRPATPGSAGSAAETGPWAKSGIPPPKKH</sequence>
<reference evidence="2" key="2">
    <citation type="journal article" date="2022" name="Elife">
        <title>Obligate sexual reproduction of a homothallic fungus closely related to the Cryptococcus pathogenic species complex.</title>
        <authorList>
            <person name="Passer A.R."/>
            <person name="Clancey S.A."/>
            <person name="Shea T."/>
            <person name="David-Palma M."/>
            <person name="Averette A.F."/>
            <person name="Boekhout T."/>
            <person name="Porcel B.M."/>
            <person name="Nowrousian M."/>
            <person name="Cuomo C.A."/>
            <person name="Sun S."/>
            <person name="Heitman J."/>
            <person name="Coelho M.A."/>
        </authorList>
    </citation>
    <scope>NUCLEOTIDE SEQUENCE</scope>
    <source>
        <strain evidence="2">CBS 7841</strain>
    </source>
</reference>
<accession>A0A1E3IJQ4</accession>
<feature type="compositionally biased region" description="Polar residues" evidence="1">
    <location>
        <begin position="9"/>
        <end position="20"/>
    </location>
</feature>
<feature type="region of interest" description="Disordered" evidence="1">
    <location>
        <begin position="733"/>
        <end position="805"/>
    </location>
</feature>
<reference evidence="2" key="1">
    <citation type="submission" date="2016-06" db="EMBL/GenBank/DDBJ databases">
        <authorList>
            <person name="Cuomo C."/>
            <person name="Litvintseva A."/>
            <person name="Heitman J."/>
            <person name="Chen Y."/>
            <person name="Sun S."/>
            <person name="Springer D."/>
            <person name="Dromer F."/>
            <person name="Young S."/>
            <person name="Zeng Q."/>
            <person name="Chapman S."/>
            <person name="Gujja S."/>
            <person name="Saif S."/>
            <person name="Birren B."/>
        </authorList>
    </citation>
    <scope>NUCLEOTIDE SEQUENCE</scope>
    <source>
        <strain evidence="2">CBS 7841</strain>
    </source>
</reference>
<dbReference type="RefSeq" id="XP_066071776.1">
    <property type="nucleotide sequence ID" value="XM_066215679.1"/>
</dbReference>
<feature type="compositionally biased region" description="Basic and acidic residues" evidence="1">
    <location>
        <begin position="191"/>
        <end position="207"/>
    </location>
</feature>
<dbReference type="KEGG" id="cdep:91090531"/>
<feature type="compositionally biased region" description="Acidic residues" evidence="1">
    <location>
        <begin position="88"/>
        <end position="98"/>
    </location>
</feature>
<protein>
    <submittedName>
        <fullName evidence="2">Uncharacterized protein</fullName>
    </submittedName>
</protein>
<dbReference type="Proteomes" id="UP000094043">
    <property type="component" value="Chromosome 8"/>
</dbReference>
<dbReference type="GeneID" id="91090531"/>
<feature type="region of interest" description="Disordered" evidence="1">
    <location>
        <begin position="51"/>
        <end position="107"/>
    </location>
</feature>
<feature type="region of interest" description="Disordered" evidence="1">
    <location>
        <begin position="138"/>
        <end position="213"/>
    </location>
</feature>
<dbReference type="PANTHER" id="PTHR43941">
    <property type="entry name" value="STRUCTURAL MAINTENANCE OF CHROMOSOMES PROTEIN 2"/>
    <property type="match status" value="1"/>
</dbReference>
<name>A0A1E3IJQ4_9TREE</name>
<feature type="region of interest" description="Disordered" evidence="1">
    <location>
        <begin position="1"/>
        <end position="20"/>
    </location>
</feature>
<dbReference type="GO" id="GO:0000796">
    <property type="term" value="C:condensin complex"/>
    <property type="evidence" value="ECO:0007669"/>
    <property type="project" value="TreeGrafter"/>
</dbReference>
<feature type="compositionally biased region" description="Low complexity" evidence="1">
    <location>
        <begin position="666"/>
        <end position="681"/>
    </location>
</feature>
<evidence type="ECO:0000313" key="3">
    <source>
        <dbReference type="Proteomes" id="UP000094043"/>
    </source>
</evidence>
<feature type="region of interest" description="Disordered" evidence="1">
    <location>
        <begin position="261"/>
        <end position="298"/>
    </location>
</feature>
<organism evidence="2 3">
    <name type="scientific">Cryptococcus depauperatus CBS 7841</name>
    <dbReference type="NCBI Taxonomy" id="1295531"/>
    <lineage>
        <taxon>Eukaryota</taxon>
        <taxon>Fungi</taxon>
        <taxon>Dikarya</taxon>
        <taxon>Basidiomycota</taxon>
        <taxon>Agaricomycotina</taxon>
        <taxon>Tremellomycetes</taxon>
        <taxon>Tremellales</taxon>
        <taxon>Cryptococcaceae</taxon>
        <taxon>Cryptococcus</taxon>
    </lineage>
</organism>
<evidence type="ECO:0000313" key="2">
    <source>
        <dbReference type="EMBL" id="WVN91076.1"/>
    </source>
</evidence>
<feature type="compositionally biased region" description="Basic and acidic residues" evidence="1">
    <location>
        <begin position="499"/>
        <end position="509"/>
    </location>
</feature>